<evidence type="ECO:0000256" key="2">
    <source>
        <dbReference type="PIRNR" id="PIRNR006241"/>
    </source>
</evidence>
<dbReference type="InterPro" id="IPR017643">
    <property type="entry name" value="Hydroxypyruvate_isomerase"/>
</dbReference>
<dbReference type="InterPro" id="IPR036237">
    <property type="entry name" value="Xyl_isomerase-like_sf"/>
</dbReference>
<sequence>MPKFDANLSLLFTERPFLERFEAAAEAGFTGVEYLFPYAFDKAVLAERLQRHGLVQVLHNLPAGDWEGGERGIACHPDRVGEFQDGVGRAIEYATALGCGQVNCLAGIAPANVDADRVHATLIDNLRFAAGQFKAAGLRLLVEPINTYDMPGFYLNRTAQAAALVDAVGADNLFIQYDVYHAQRMEGELGNTLAHYLPRIAHIQIADNPGRNEPGTGEINYAWLFRHLDRLGYAGWIGCEYKPAAGTREGLGWIQALAGTSPSGADSAAPPTAAVAPTQARSG</sequence>
<gene>
    <name evidence="6" type="ORF">Tharo_2279</name>
</gene>
<dbReference type="NCBIfam" id="NF043033">
    <property type="entry name" value="OxoTetrIsom"/>
    <property type="match status" value="1"/>
</dbReference>
<feature type="active site" description="Proton donor/acceptor" evidence="3">
    <location>
        <position position="240"/>
    </location>
</feature>
<organism evidence="6 7">
    <name type="scientific">Thauera aromatica K172</name>
    <dbReference type="NCBI Taxonomy" id="44139"/>
    <lineage>
        <taxon>Bacteria</taxon>
        <taxon>Pseudomonadati</taxon>
        <taxon>Pseudomonadota</taxon>
        <taxon>Betaproteobacteria</taxon>
        <taxon>Rhodocyclales</taxon>
        <taxon>Zoogloeaceae</taxon>
        <taxon>Thauera</taxon>
    </lineage>
</organism>
<protein>
    <submittedName>
        <fullName evidence="6">Hydroxypyruvate isomerase</fullName>
        <ecNumber evidence="6">5.3.1.22</ecNumber>
    </submittedName>
</protein>
<dbReference type="GO" id="GO:0008903">
    <property type="term" value="F:hydroxypyruvate isomerase activity"/>
    <property type="evidence" value="ECO:0007669"/>
    <property type="project" value="UniProtKB-EC"/>
</dbReference>
<dbReference type="InterPro" id="IPR050417">
    <property type="entry name" value="Sugar_Epim/Isomerase"/>
</dbReference>
<dbReference type="Pfam" id="PF01261">
    <property type="entry name" value="AP_endonuc_2"/>
    <property type="match status" value="1"/>
</dbReference>
<dbReference type="EMBL" id="CP028339">
    <property type="protein sequence ID" value="AVR89177.1"/>
    <property type="molecule type" value="Genomic_DNA"/>
</dbReference>
<evidence type="ECO:0000256" key="4">
    <source>
        <dbReference type="SAM" id="MobiDB-lite"/>
    </source>
</evidence>
<comment type="similarity">
    <text evidence="2">Belongs to the hyi family.</text>
</comment>
<dbReference type="OrthoDB" id="9786584at2"/>
<dbReference type="PANTHER" id="PTHR43489">
    <property type="entry name" value="ISOMERASE"/>
    <property type="match status" value="1"/>
</dbReference>
<dbReference type="EC" id="5.3.1.22" evidence="6"/>
<dbReference type="SUPFAM" id="SSF51658">
    <property type="entry name" value="Xylose isomerase-like"/>
    <property type="match status" value="1"/>
</dbReference>
<evidence type="ECO:0000256" key="1">
    <source>
        <dbReference type="ARBA" id="ARBA00023235"/>
    </source>
</evidence>
<dbReference type="AlphaFoldDB" id="A0A2R4BPB6"/>
<dbReference type="InterPro" id="IPR013022">
    <property type="entry name" value="Xyl_isomerase-like_TIM-brl"/>
</dbReference>
<reference evidence="6 7" key="1">
    <citation type="submission" date="2018-03" db="EMBL/GenBank/DDBJ databases">
        <title>Complete genome sequence of Thauera aromatica, a model organism for studying aromatic compound degradation under denitrifying conditions.</title>
        <authorList>
            <person name="Lo H.-Y."/>
            <person name="Goris T."/>
            <person name="Boll M."/>
            <person name="Mueller J.A."/>
        </authorList>
    </citation>
    <scope>NUCLEOTIDE SEQUENCE [LARGE SCALE GENOMIC DNA]</scope>
    <source>
        <strain evidence="6 7">K172</strain>
    </source>
</reference>
<dbReference type="RefSeq" id="WP_107221325.1">
    <property type="nucleotide sequence ID" value="NZ_CP028339.1"/>
</dbReference>
<dbReference type="PIRSF" id="PIRSF006241">
    <property type="entry name" value="HyI"/>
    <property type="match status" value="1"/>
</dbReference>
<proteinExistence type="inferred from homology"/>
<keyword evidence="7" id="KW-1185">Reference proteome</keyword>
<dbReference type="Proteomes" id="UP000241885">
    <property type="component" value="Chromosome"/>
</dbReference>
<dbReference type="InterPro" id="IPR053398">
    <property type="entry name" value="HPT_OtnI_isomerases"/>
</dbReference>
<evidence type="ECO:0000259" key="5">
    <source>
        <dbReference type="Pfam" id="PF01261"/>
    </source>
</evidence>
<dbReference type="FunFam" id="3.20.20.150:FF:000007">
    <property type="entry name" value="Hydroxypyruvate isomerase"/>
    <property type="match status" value="1"/>
</dbReference>
<dbReference type="PANTHER" id="PTHR43489:SF6">
    <property type="entry name" value="HYDROXYPYRUVATE ISOMERASE-RELATED"/>
    <property type="match status" value="1"/>
</dbReference>
<evidence type="ECO:0000256" key="3">
    <source>
        <dbReference type="PIRSR" id="PIRSR006241-50"/>
    </source>
</evidence>
<feature type="domain" description="Xylose isomerase-like TIM barrel" evidence="5">
    <location>
        <begin position="21"/>
        <end position="256"/>
    </location>
</feature>
<feature type="region of interest" description="Disordered" evidence="4">
    <location>
        <begin position="261"/>
        <end position="283"/>
    </location>
</feature>
<name>A0A2R4BPB6_THAAR</name>
<dbReference type="KEGG" id="tak:Tharo_2279"/>
<dbReference type="GO" id="GO:0046487">
    <property type="term" value="P:glyoxylate metabolic process"/>
    <property type="evidence" value="ECO:0007669"/>
    <property type="project" value="TreeGrafter"/>
</dbReference>
<keyword evidence="6" id="KW-0670">Pyruvate</keyword>
<keyword evidence="1 2" id="KW-0413">Isomerase</keyword>
<evidence type="ECO:0000313" key="6">
    <source>
        <dbReference type="EMBL" id="AVR89177.1"/>
    </source>
</evidence>
<feature type="active site" description="Proton donor/acceptor" evidence="3">
    <location>
        <position position="143"/>
    </location>
</feature>
<dbReference type="InterPro" id="IPR026040">
    <property type="entry name" value="HyI-like"/>
</dbReference>
<accession>A0A2R4BPB6</accession>
<evidence type="ECO:0000313" key="7">
    <source>
        <dbReference type="Proteomes" id="UP000241885"/>
    </source>
</evidence>
<dbReference type="NCBIfam" id="TIGR03234">
    <property type="entry name" value="OH-pyruv-isom"/>
    <property type="match status" value="1"/>
</dbReference>
<dbReference type="Gene3D" id="3.20.20.150">
    <property type="entry name" value="Divalent-metal-dependent TIM barrel enzymes"/>
    <property type="match status" value="1"/>
</dbReference>